<evidence type="ECO:0000256" key="2">
    <source>
        <dbReference type="SAM" id="Phobius"/>
    </source>
</evidence>
<evidence type="ECO:0000256" key="1">
    <source>
        <dbReference type="SAM" id="MobiDB-lite"/>
    </source>
</evidence>
<keyword evidence="4" id="KW-1185">Reference proteome</keyword>
<keyword evidence="2" id="KW-1133">Transmembrane helix</keyword>
<sequence length="504" mass="54285">MTKVVPSGHKVLVAQVNTEEEEEEEAAWHQHRFQHIGYLMPIYLSPLLFYGTHGSRCLYCVVLAMSWWVLGPLPKVANAFLLLLCPALLQVADPERLANSFFSADVVEATLLLLLSAADREIRSSLAPWLALRSHAEGMQLRWLFTGVCLGTLALATRISAALLTVVLFAIVDHGLRYLEDAHVDNPAFGEPVHFPADVAEHHLAFSPQHSQSGHTTPHRMADHPLNLYSPHLSTRPPTFLKAERPVAGAALSGSKIPLKLSTVPQGLSGRTKTTLTVPEHSCHELLFGPSVTFLTDGTHAPHVSGASSAGLTAPQPSEHSSASGVGHRRRHDLPGDVAGCTRNEDGGSKLPIGHVSSLLGASAAPRDATSTREPSASRLPILSSHKPTLPVPHGSIGSRSSMSTSGAATLTDASGLTTRRVISLQLVRHHHVHDDGASHKSTSFGHADDVNHPTAEAEERHKKFREIRTAFLVGPVMMAVVGNVIGFWTLPSRTEMPLHEAEQ</sequence>
<comment type="caution">
    <text evidence="3">The sequence shown here is derived from an EMBL/GenBank/DDBJ whole genome shotgun (WGS) entry which is preliminary data.</text>
</comment>
<evidence type="ECO:0000313" key="3">
    <source>
        <dbReference type="EMBL" id="KAH8042022.1"/>
    </source>
</evidence>
<reference evidence="3" key="1">
    <citation type="journal article" date="2020" name="Cell">
        <title>Large-Scale Comparative Analyses of Tick Genomes Elucidate Their Genetic Diversity and Vector Capacities.</title>
        <authorList>
            <consortium name="Tick Genome and Microbiome Consortium (TIGMIC)"/>
            <person name="Jia N."/>
            <person name="Wang J."/>
            <person name="Shi W."/>
            <person name="Du L."/>
            <person name="Sun Y."/>
            <person name="Zhan W."/>
            <person name="Jiang J.F."/>
            <person name="Wang Q."/>
            <person name="Zhang B."/>
            <person name="Ji P."/>
            <person name="Bell-Sakyi L."/>
            <person name="Cui X.M."/>
            <person name="Yuan T.T."/>
            <person name="Jiang B.G."/>
            <person name="Yang W.F."/>
            <person name="Lam T.T."/>
            <person name="Chang Q.C."/>
            <person name="Ding S.J."/>
            <person name="Wang X.J."/>
            <person name="Zhu J.G."/>
            <person name="Ruan X.D."/>
            <person name="Zhao L."/>
            <person name="Wei J.T."/>
            <person name="Ye R.Z."/>
            <person name="Que T.C."/>
            <person name="Du C.H."/>
            <person name="Zhou Y.H."/>
            <person name="Cheng J.X."/>
            <person name="Dai P.F."/>
            <person name="Guo W.B."/>
            <person name="Han X.H."/>
            <person name="Huang E.J."/>
            <person name="Li L.F."/>
            <person name="Wei W."/>
            <person name="Gao Y.C."/>
            <person name="Liu J.Z."/>
            <person name="Shao H.Z."/>
            <person name="Wang X."/>
            <person name="Wang C.C."/>
            <person name="Yang T.C."/>
            <person name="Huo Q.B."/>
            <person name="Li W."/>
            <person name="Chen H.Y."/>
            <person name="Chen S.E."/>
            <person name="Zhou L.G."/>
            <person name="Ni X.B."/>
            <person name="Tian J.H."/>
            <person name="Sheng Y."/>
            <person name="Liu T."/>
            <person name="Pan Y.S."/>
            <person name="Xia L.Y."/>
            <person name="Li J."/>
            <person name="Zhao F."/>
            <person name="Cao W.C."/>
        </authorList>
    </citation>
    <scope>NUCLEOTIDE SEQUENCE</scope>
    <source>
        <strain evidence="3">Rmic-2018</strain>
    </source>
</reference>
<feature type="compositionally biased region" description="Polar residues" evidence="1">
    <location>
        <begin position="306"/>
        <end position="324"/>
    </location>
</feature>
<organism evidence="3 4">
    <name type="scientific">Rhipicephalus microplus</name>
    <name type="common">Cattle tick</name>
    <name type="synonym">Boophilus microplus</name>
    <dbReference type="NCBI Taxonomy" id="6941"/>
    <lineage>
        <taxon>Eukaryota</taxon>
        <taxon>Metazoa</taxon>
        <taxon>Ecdysozoa</taxon>
        <taxon>Arthropoda</taxon>
        <taxon>Chelicerata</taxon>
        <taxon>Arachnida</taxon>
        <taxon>Acari</taxon>
        <taxon>Parasitiformes</taxon>
        <taxon>Ixodida</taxon>
        <taxon>Ixodoidea</taxon>
        <taxon>Ixodidae</taxon>
        <taxon>Rhipicephalinae</taxon>
        <taxon>Rhipicephalus</taxon>
        <taxon>Boophilus</taxon>
    </lineage>
</organism>
<proteinExistence type="predicted"/>
<gene>
    <name evidence="3" type="ORF">HPB51_019763</name>
</gene>
<feature type="compositionally biased region" description="Low complexity" evidence="1">
    <location>
        <begin position="395"/>
        <end position="407"/>
    </location>
</feature>
<feature type="transmembrane region" description="Helical" evidence="2">
    <location>
        <begin position="143"/>
        <end position="172"/>
    </location>
</feature>
<feature type="region of interest" description="Disordered" evidence="1">
    <location>
        <begin position="304"/>
        <end position="412"/>
    </location>
</feature>
<feature type="compositionally biased region" description="Basic and acidic residues" evidence="1">
    <location>
        <begin position="447"/>
        <end position="461"/>
    </location>
</feature>
<keyword evidence="2" id="KW-0812">Transmembrane</keyword>
<accession>A0A9J6F5I1</accession>
<protein>
    <submittedName>
        <fullName evidence="3">Uncharacterized protein</fullName>
    </submittedName>
</protein>
<reference evidence="3" key="2">
    <citation type="submission" date="2021-09" db="EMBL/GenBank/DDBJ databases">
        <authorList>
            <person name="Jia N."/>
            <person name="Wang J."/>
            <person name="Shi W."/>
            <person name="Du L."/>
            <person name="Sun Y."/>
            <person name="Zhan W."/>
            <person name="Jiang J."/>
            <person name="Wang Q."/>
            <person name="Zhang B."/>
            <person name="Ji P."/>
            <person name="Sakyi L.B."/>
            <person name="Cui X."/>
            <person name="Yuan T."/>
            <person name="Jiang B."/>
            <person name="Yang W."/>
            <person name="Lam T.T.-Y."/>
            <person name="Chang Q."/>
            <person name="Ding S."/>
            <person name="Wang X."/>
            <person name="Zhu J."/>
            <person name="Ruan X."/>
            <person name="Zhao L."/>
            <person name="Wei J."/>
            <person name="Que T."/>
            <person name="Du C."/>
            <person name="Cheng J."/>
            <person name="Dai P."/>
            <person name="Han X."/>
            <person name="Huang E."/>
            <person name="Gao Y."/>
            <person name="Liu J."/>
            <person name="Shao H."/>
            <person name="Ye R."/>
            <person name="Li L."/>
            <person name="Wei W."/>
            <person name="Wang X."/>
            <person name="Wang C."/>
            <person name="Huo Q."/>
            <person name="Li W."/>
            <person name="Guo W."/>
            <person name="Chen H."/>
            <person name="Chen S."/>
            <person name="Zhou L."/>
            <person name="Zhou L."/>
            <person name="Ni X."/>
            <person name="Tian J."/>
            <person name="Zhou Y."/>
            <person name="Sheng Y."/>
            <person name="Liu T."/>
            <person name="Pan Y."/>
            <person name="Xia L."/>
            <person name="Li J."/>
            <person name="Zhao F."/>
            <person name="Cao W."/>
        </authorList>
    </citation>
    <scope>NUCLEOTIDE SEQUENCE</scope>
    <source>
        <strain evidence="3">Rmic-2018</strain>
        <tissue evidence="3">Larvae</tissue>
    </source>
</reference>
<dbReference type="EMBL" id="JABSTU010000001">
    <property type="protein sequence ID" value="KAH8042022.1"/>
    <property type="molecule type" value="Genomic_DNA"/>
</dbReference>
<evidence type="ECO:0000313" key="4">
    <source>
        <dbReference type="Proteomes" id="UP000821866"/>
    </source>
</evidence>
<name>A0A9J6F5I1_RHIMP</name>
<dbReference type="Proteomes" id="UP000821866">
    <property type="component" value="Chromosome 1"/>
</dbReference>
<feature type="region of interest" description="Disordered" evidence="1">
    <location>
        <begin position="433"/>
        <end position="461"/>
    </location>
</feature>
<dbReference type="AlphaFoldDB" id="A0A9J6F5I1"/>
<keyword evidence="2" id="KW-0472">Membrane</keyword>
<feature type="transmembrane region" description="Helical" evidence="2">
    <location>
        <begin position="471"/>
        <end position="491"/>
    </location>
</feature>